<keyword evidence="5 6" id="KW-0694">RNA-binding</keyword>
<dbReference type="PROSITE" id="PS50102">
    <property type="entry name" value="RRM"/>
    <property type="match status" value="2"/>
</dbReference>
<dbReference type="GO" id="GO:0008135">
    <property type="term" value="F:translation factor activity, RNA binding"/>
    <property type="evidence" value="ECO:0007669"/>
    <property type="project" value="TreeGrafter"/>
</dbReference>
<dbReference type="SUPFAM" id="SSF54928">
    <property type="entry name" value="RNA-binding domain, RBD"/>
    <property type="match status" value="1"/>
</dbReference>
<dbReference type="FunFam" id="3.30.70.330:FF:000009">
    <property type="entry name" value="cytoplasmic polyadenylation element-binding protein 2 isoform X1"/>
    <property type="match status" value="1"/>
</dbReference>
<dbReference type="GO" id="GO:0005634">
    <property type="term" value="C:nucleus"/>
    <property type="evidence" value="ECO:0007669"/>
    <property type="project" value="TreeGrafter"/>
</dbReference>
<evidence type="ECO:0000256" key="5">
    <source>
        <dbReference type="ARBA" id="ARBA00022884"/>
    </source>
</evidence>
<evidence type="ECO:0000256" key="7">
    <source>
        <dbReference type="SAM" id="MobiDB-lite"/>
    </source>
</evidence>
<evidence type="ECO:0000313" key="9">
    <source>
        <dbReference type="EMBL" id="NXW35277.1"/>
    </source>
</evidence>
<feature type="compositionally biased region" description="Gly residues" evidence="7">
    <location>
        <begin position="300"/>
        <end position="312"/>
    </location>
</feature>
<dbReference type="Proteomes" id="UP000556165">
    <property type="component" value="Unassembled WGS sequence"/>
</dbReference>
<feature type="region of interest" description="Disordered" evidence="7">
    <location>
        <begin position="25"/>
        <end position="49"/>
    </location>
</feature>
<dbReference type="FunFam" id="3.30.70.330:FF:000008">
    <property type="entry name" value="Cytoplasmic polyadenylation element-binding 2 isoform X2"/>
    <property type="match status" value="1"/>
</dbReference>
<dbReference type="GO" id="GO:0045202">
    <property type="term" value="C:synapse"/>
    <property type="evidence" value="ECO:0007669"/>
    <property type="project" value="TreeGrafter"/>
</dbReference>
<evidence type="ECO:0000259" key="8">
    <source>
        <dbReference type="PROSITE" id="PS50102"/>
    </source>
</evidence>
<feature type="region of interest" description="Disordered" evidence="7">
    <location>
        <begin position="78"/>
        <end position="133"/>
    </location>
</feature>
<dbReference type="CDD" id="cd12726">
    <property type="entry name" value="RRM2_CPEB2_like"/>
    <property type="match status" value="1"/>
</dbReference>
<dbReference type="Gene3D" id="3.30.70.330">
    <property type="match status" value="2"/>
</dbReference>
<feature type="non-terminal residue" evidence="9">
    <location>
        <position position="729"/>
    </location>
</feature>
<dbReference type="CDD" id="cd12724">
    <property type="entry name" value="RRM1_CPEB2_like"/>
    <property type="match status" value="1"/>
</dbReference>
<keyword evidence="4" id="KW-0677">Repeat</keyword>
<dbReference type="InterPro" id="IPR012677">
    <property type="entry name" value="Nucleotide-bd_a/b_plait_sf"/>
</dbReference>
<dbReference type="CDD" id="cd19757">
    <property type="entry name" value="Bbox1"/>
    <property type="match status" value="1"/>
</dbReference>
<feature type="region of interest" description="Disordered" evidence="7">
    <location>
        <begin position="218"/>
        <end position="320"/>
    </location>
</feature>
<evidence type="ECO:0000256" key="3">
    <source>
        <dbReference type="ARBA" id="ARBA00022490"/>
    </source>
</evidence>
<dbReference type="GO" id="GO:0005737">
    <property type="term" value="C:cytoplasm"/>
    <property type="evidence" value="ECO:0007669"/>
    <property type="project" value="UniProtKB-SubCell"/>
</dbReference>
<dbReference type="GO" id="GO:0000900">
    <property type="term" value="F:mRNA regulatory element binding translation repressor activity"/>
    <property type="evidence" value="ECO:0007669"/>
    <property type="project" value="TreeGrafter"/>
</dbReference>
<organism evidence="9 10">
    <name type="scientific">Phaetusa simplex</name>
    <name type="common">large-billed tern</name>
    <dbReference type="NCBI Taxonomy" id="297813"/>
    <lineage>
        <taxon>Eukaryota</taxon>
        <taxon>Metazoa</taxon>
        <taxon>Chordata</taxon>
        <taxon>Craniata</taxon>
        <taxon>Vertebrata</taxon>
        <taxon>Euteleostomi</taxon>
        <taxon>Archelosauria</taxon>
        <taxon>Archosauria</taxon>
        <taxon>Dinosauria</taxon>
        <taxon>Saurischia</taxon>
        <taxon>Theropoda</taxon>
        <taxon>Coelurosauria</taxon>
        <taxon>Aves</taxon>
        <taxon>Neognathae</taxon>
        <taxon>Neoaves</taxon>
        <taxon>Charadriiformes</taxon>
        <taxon>Laridae</taxon>
        <taxon>Phaetusa</taxon>
    </lineage>
</organism>
<name>A0A7L4BBK8_9CHAR</name>
<evidence type="ECO:0000256" key="1">
    <source>
        <dbReference type="ARBA" id="ARBA00004496"/>
    </source>
</evidence>
<feature type="domain" description="RRM" evidence="8">
    <location>
        <begin position="580"/>
        <end position="658"/>
    </location>
</feature>
<dbReference type="InterPro" id="IPR034819">
    <property type="entry name" value="CPEB"/>
</dbReference>
<dbReference type="Pfam" id="PF16366">
    <property type="entry name" value="CEBP_ZZ"/>
    <property type="match status" value="1"/>
</dbReference>
<dbReference type="GO" id="GO:0043005">
    <property type="term" value="C:neuron projection"/>
    <property type="evidence" value="ECO:0007669"/>
    <property type="project" value="TreeGrafter"/>
</dbReference>
<evidence type="ECO:0000256" key="6">
    <source>
        <dbReference type="PROSITE-ProRule" id="PRU00176"/>
    </source>
</evidence>
<feature type="compositionally biased region" description="Basic and acidic residues" evidence="7">
    <location>
        <begin position="78"/>
        <end position="92"/>
    </location>
</feature>
<dbReference type="GO" id="GO:0043022">
    <property type="term" value="F:ribosome binding"/>
    <property type="evidence" value="ECO:0007669"/>
    <property type="project" value="TreeGrafter"/>
</dbReference>
<accession>A0A7L4BBK8</accession>
<dbReference type="InterPro" id="IPR035979">
    <property type="entry name" value="RBD_domain_sf"/>
</dbReference>
<evidence type="ECO:0000256" key="2">
    <source>
        <dbReference type="ARBA" id="ARBA00010347"/>
    </source>
</evidence>
<proteinExistence type="inferred from homology"/>
<feature type="compositionally biased region" description="Basic residues" evidence="7">
    <location>
        <begin position="25"/>
        <end position="35"/>
    </location>
</feature>
<evidence type="ECO:0000313" key="10">
    <source>
        <dbReference type="Proteomes" id="UP000556165"/>
    </source>
</evidence>
<comment type="caution">
    <text evidence="9">The sequence shown here is derived from an EMBL/GenBank/DDBJ whole genome shotgun (WGS) entry which is preliminary data.</text>
</comment>
<dbReference type="AlphaFoldDB" id="A0A7L4BBK8"/>
<feature type="compositionally biased region" description="Basic residues" evidence="7">
    <location>
        <begin position="232"/>
        <end position="249"/>
    </location>
</feature>
<dbReference type="FunFam" id="4.10.640.40:FF:000001">
    <property type="entry name" value="Cytoplasmic polyadenylation element-binding 2 isoform X2"/>
    <property type="match status" value="1"/>
</dbReference>
<comment type="subcellular location">
    <subcellularLocation>
        <location evidence="1">Cytoplasm</location>
    </subcellularLocation>
</comment>
<dbReference type="InterPro" id="IPR038446">
    <property type="entry name" value="CEBP_ZZ_sf"/>
</dbReference>
<keyword evidence="10" id="KW-1185">Reference proteome</keyword>
<dbReference type="Gene3D" id="4.10.640.40">
    <property type="entry name" value="Cytoplasmic polyadenylation element-binding protein, ZZ domain"/>
    <property type="match status" value="1"/>
</dbReference>
<dbReference type="PANTHER" id="PTHR12566:SF2">
    <property type="entry name" value="CYTOPLASMIC POLYADENYLATION ELEMENT-BINDING PROTEIN 4"/>
    <property type="match status" value="1"/>
</dbReference>
<reference evidence="9 10" key="1">
    <citation type="submission" date="2019-09" db="EMBL/GenBank/DDBJ databases">
        <title>Bird 10,000 Genomes (B10K) Project - Family phase.</title>
        <authorList>
            <person name="Zhang G."/>
        </authorList>
    </citation>
    <scope>NUCLEOTIDE SEQUENCE [LARGE SCALE GENOMIC DNA]</scope>
    <source>
        <strain evidence="9">B10K-DU-009-16</strain>
        <tissue evidence="9">Muscle</tissue>
    </source>
</reference>
<protein>
    <submittedName>
        <fullName evidence="9">CPEB4 protein</fullName>
    </submittedName>
</protein>
<dbReference type="Pfam" id="PF16367">
    <property type="entry name" value="RRM_7"/>
    <property type="match status" value="1"/>
</dbReference>
<dbReference type="EMBL" id="VZZW01001369">
    <property type="protein sequence ID" value="NXW35277.1"/>
    <property type="molecule type" value="Genomic_DNA"/>
</dbReference>
<sequence length="729" mass="80458">MGDYGFGVLVQNNTGNKSAFPVRFHPHLQPPHHHQNATPSPAAFINNNTAANGSSAGSAWLFPAPAAHNIQDEILGSEKSKTQQQEKQESLEKQQLSPGQSQEAGMLSEPEKAKTEENQGDNSSENGNGKEKIRIESPVLTGFDYQEASGLGTSTQPLTSTASSLTGFSNWSAAIAPSSSTIINEDASFFHQGGVPTASANNGALLFQNFPHHVSPGFGGSFSPQIGPLSQHHPHHPHFQHHHNQHQQQRRSPASPHPPPFTHRNAAFNQLPHLANNLNKPPSPWSSYQSPSPTPSSWSPGGGGYGGWGGSQGRDHRRGLNGGITPLNSISPLKKNFASNHIQLQKYARPSSAFAPKSWMEDSLNRADNIFPFQDRTRTFDMHSLENSLIDIMRAENDSLKGKFRKRLFSAVNNWCLFPSFFLTPSLGQSSLFPMEDGFLDDGRGDQTLHSGLGSPHCFSHQNGERVERYSRKVFVGGLPPDIDEDEITASFRRFGPLIVDWPHKAESKSYFPPKGYAFLLFQDESSVQALIDACIEEDGKLYLCVSSPTIKDKPVQIRPWNLSDSDFVMDGSQPLDPRKTIFVGGVPRPLRAVELAMIMDRLYGGVCYAGIDTDPELKYPKGAGRVAFSNQQSYIAAISARFVQLQHGEIDKRVEVKPYVLDDQLCDECQGARCGGKFAPFFCANVTCLQYYCEYCWAAIHSRAGREFHKPLVKEGGDRPRHISFRWN</sequence>
<gene>
    <name evidence="9" type="primary">Cpeb4</name>
    <name evidence="9" type="ORF">PHASIM_R13923</name>
</gene>
<dbReference type="InterPro" id="IPR000504">
    <property type="entry name" value="RRM_dom"/>
</dbReference>
<feature type="non-terminal residue" evidence="9">
    <location>
        <position position="1"/>
    </location>
</feature>
<feature type="compositionally biased region" description="Low complexity" evidence="7">
    <location>
        <begin position="285"/>
        <end position="299"/>
    </location>
</feature>
<comment type="similarity">
    <text evidence="2">Belongs to the RRM CPEB family.</text>
</comment>
<dbReference type="GO" id="GO:2000766">
    <property type="term" value="P:negative regulation of cytoplasmic translation"/>
    <property type="evidence" value="ECO:0007669"/>
    <property type="project" value="TreeGrafter"/>
</dbReference>
<dbReference type="GO" id="GO:0003730">
    <property type="term" value="F:mRNA 3'-UTR binding"/>
    <property type="evidence" value="ECO:0007669"/>
    <property type="project" value="InterPro"/>
</dbReference>
<evidence type="ECO:0000256" key="4">
    <source>
        <dbReference type="ARBA" id="ARBA00022737"/>
    </source>
</evidence>
<keyword evidence="3" id="KW-0963">Cytoplasm</keyword>
<dbReference type="InterPro" id="IPR032296">
    <property type="entry name" value="CEBP_ZZ"/>
</dbReference>
<feature type="domain" description="RRM" evidence="8">
    <location>
        <begin position="472"/>
        <end position="559"/>
    </location>
</feature>
<dbReference type="PANTHER" id="PTHR12566">
    <property type="entry name" value="CYTOPLASMIC POLYADENYLATION ELEMENT BINDING PROTEIN CPEB"/>
    <property type="match status" value="1"/>
</dbReference>
<dbReference type="SMART" id="SM00360">
    <property type="entry name" value="RRM"/>
    <property type="match status" value="2"/>
</dbReference>